<feature type="signal peptide" evidence="2">
    <location>
        <begin position="1"/>
        <end position="19"/>
    </location>
</feature>
<keyword evidence="4" id="KW-1185">Reference proteome</keyword>
<dbReference type="AlphaFoldDB" id="A0A4R0R2F9"/>
<gene>
    <name evidence="3" type="ORF">EIP91_008728</name>
</gene>
<evidence type="ECO:0000256" key="1">
    <source>
        <dbReference type="SAM" id="MobiDB-lite"/>
    </source>
</evidence>
<organism evidence="3 4">
    <name type="scientific">Steccherinum ochraceum</name>
    <dbReference type="NCBI Taxonomy" id="92696"/>
    <lineage>
        <taxon>Eukaryota</taxon>
        <taxon>Fungi</taxon>
        <taxon>Dikarya</taxon>
        <taxon>Basidiomycota</taxon>
        <taxon>Agaricomycotina</taxon>
        <taxon>Agaricomycetes</taxon>
        <taxon>Polyporales</taxon>
        <taxon>Steccherinaceae</taxon>
        <taxon>Steccherinum</taxon>
    </lineage>
</organism>
<protein>
    <submittedName>
        <fullName evidence="3">Uncharacterized protein</fullName>
    </submittedName>
</protein>
<feature type="chain" id="PRO_5020276955" evidence="2">
    <location>
        <begin position="20"/>
        <end position="90"/>
    </location>
</feature>
<dbReference type="EMBL" id="RWJN01000489">
    <property type="protein sequence ID" value="TCD61241.1"/>
    <property type="molecule type" value="Genomic_DNA"/>
</dbReference>
<feature type="compositionally biased region" description="Basic residues" evidence="1">
    <location>
        <begin position="67"/>
        <end position="79"/>
    </location>
</feature>
<proteinExistence type="predicted"/>
<reference evidence="3 4" key="1">
    <citation type="submission" date="2018-11" db="EMBL/GenBank/DDBJ databases">
        <title>Genome assembly of Steccherinum ochraceum LE-BIN_3174, the white-rot fungus of the Steccherinaceae family (The Residual Polyporoid clade, Polyporales, Basidiomycota).</title>
        <authorList>
            <person name="Fedorova T.V."/>
            <person name="Glazunova O.A."/>
            <person name="Landesman E.O."/>
            <person name="Moiseenko K.V."/>
            <person name="Psurtseva N.V."/>
            <person name="Savinova O.S."/>
            <person name="Shakhova N.V."/>
            <person name="Tyazhelova T.V."/>
            <person name="Vasina D.V."/>
        </authorList>
    </citation>
    <scope>NUCLEOTIDE SEQUENCE [LARGE SCALE GENOMIC DNA]</scope>
    <source>
        <strain evidence="3 4">LE-BIN_3174</strain>
    </source>
</reference>
<evidence type="ECO:0000313" key="3">
    <source>
        <dbReference type="EMBL" id="TCD61241.1"/>
    </source>
</evidence>
<evidence type="ECO:0000256" key="2">
    <source>
        <dbReference type="SAM" id="SignalP"/>
    </source>
</evidence>
<keyword evidence="2" id="KW-0732">Signal</keyword>
<evidence type="ECO:0000313" key="4">
    <source>
        <dbReference type="Proteomes" id="UP000292702"/>
    </source>
</evidence>
<feature type="region of interest" description="Disordered" evidence="1">
    <location>
        <begin position="67"/>
        <end position="90"/>
    </location>
</feature>
<accession>A0A4R0R2F9</accession>
<name>A0A4R0R2F9_9APHY</name>
<sequence>MYTSTILATALALSSQVLSLPLSYPDREILAVAHKVLGHVLNFVPGEGKDEAVALKAAEDDVKRVFVRPHPSVKPKTKPKRELSSLNALD</sequence>
<dbReference type="Proteomes" id="UP000292702">
    <property type="component" value="Unassembled WGS sequence"/>
</dbReference>
<comment type="caution">
    <text evidence="3">The sequence shown here is derived from an EMBL/GenBank/DDBJ whole genome shotgun (WGS) entry which is preliminary data.</text>
</comment>